<feature type="compositionally biased region" description="Basic and acidic residues" evidence="5">
    <location>
        <begin position="407"/>
        <end position="421"/>
    </location>
</feature>
<evidence type="ECO:0000256" key="1">
    <source>
        <dbReference type="ARBA" id="ARBA00022679"/>
    </source>
</evidence>
<accession>A0A4W5NQP7</accession>
<dbReference type="GO" id="GO:0005874">
    <property type="term" value="C:microtubule"/>
    <property type="evidence" value="ECO:0007669"/>
    <property type="project" value="InterPro"/>
</dbReference>
<keyword evidence="4" id="KW-0966">Cell projection</keyword>
<organism evidence="7 8">
    <name type="scientific">Hucho hucho</name>
    <name type="common">huchen</name>
    <dbReference type="NCBI Taxonomy" id="62062"/>
    <lineage>
        <taxon>Eukaryota</taxon>
        <taxon>Metazoa</taxon>
        <taxon>Chordata</taxon>
        <taxon>Craniata</taxon>
        <taxon>Vertebrata</taxon>
        <taxon>Euteleostomi</taxon>
        <taxon>Actinopterygii</taxon>
        <taxon>Neopterygii</taxon>
        <taxon>Teleostei</taxon>
        <taxon>Protacanthopterygii</taxon>
        <taxon>Salmoniformes</taxon>
        <taxon>Salmonidae</taxon>
        <taxon>Salmoninae</taxon>
        <taxon>Hucho</taxon>
    </lineage>
</organism>
<feature type="region of interest" description="Disordered" evidence="5">
    <location>
        <begin position="332"/>
        <end position="356"/>
    </location>
</feature>
<keyword evidence="4" id="KW-0963">Cytoplasm</keyword>
<dbReference type="GO" id="GO:0070507">
    <property type="term" value="P:regulation of microtubule cytoskeleton organization"/>
    <property type="evidence" value="ECO:0007669"/>
    <property type="project" value="UniProtKB-UniRule"/>
</dbReference>
<dbReference type="InterPro" id="IPR038746">
    <property type="entry name" value="Atat"/>
</dbReference>
<dbReference type="GO" id="GO:0005819">
    <property type="term" value="C:spindle"/>
    <property type="evidence" value="ECO:0007669"/>
    <property type="project" value="UniProtKB-SubCell"/>
</dbReference>
<reference evidence="8" key="1">
    <citation type="submission" date="2018-06" db="EMBL/GenBank/DDBJ databases">
        <title>Genome assembly of Danube salmon.</title>
        <authorList>
            <person name="Macqueen D.J."/>
            <person name="Gundappa M.K."/>
        </authorList>
    </citation>
    <scope>NUCLEOTIDE SEQUENCE [LARGE SCALE GENOMIC DNA]</scope>
</reference>
<evidence type="ECO:0000313" key="7">
    <source>
        <dbReference type="Ensembl" id="ENSHHUP00000051600.1"/>
    </source>
</evidence>
<dbReference type="GO" id="GO:0005905">
    <property type="term" value="C:clathrin-coated pit"/>
    <property type="evidence" value="ECO:0007669"/>
    <property type="project" value="UniProtKB-SubCell"/>
</dbReference>
<evidence type="ECO:0000256" key="4">
    <source>
        <dbReference type="HAMAP-Rule" id="MF_03130"/>
    </source>
</evidence>
<comment type="subcellular location">
    <subcellularLocation>
        <location evidence="4">Cytoplasm</location>
    </subcellularLocation>
    <subcellularLocation>
        <location evidence="4">Membrane</location>
        <location evidence="4">Clathrin-coated pit</location>
    </subcellularLocation>
    <subcellularLocation>
        <location evidence="4">Cell junction</location>
        <location evidence="4">Focal adhesion</location>
    </subcellularLocation>
    <subcellularLocation>
        <location evidence="4">Cell projection</location>
        <location evidence="4">Axon</location>
    </subcellularLocation>
    <subcellularLocation>
        <location evidence="4">Cytoplasm</location>
        <location evidence="4">Cytoskeleton</location>
    </subcellularLocation>
    <subcellularLocation>
        <location evidence="4">Cytoplasm</location>
        <location evidence="4">Cytoskeleton</location>
        <location evidence="4">Spindle</location>
    </subcellularLocation>
</comment>
<reference evidence="7" key="2">
    <citation type="submission" date="2025-08" db="UniProtKB">
        <authorList>
            <consortium name="Ensembl"/>
        </authorList>
    </citation>
    <scope>IDENTIFICATION</scope>
</reference>
<feature type="domain" description="N-acetyltransferase" evidence="6">
    <location>
        <begin position="1"/>
        <end position="184"/>
    </location>
</feature>
<dbReference type="PANTHER" id="PTHR12327:SF0">
    <property type="entry name" value="ALPHA-TUBULIN N-ACETYLTRANSFERASE 1"/>
    <property type="match status" value="1"/>
</dbReference>
<dbReference type="PANTHER" id="PTHR12327">
    <property type="entry name" value="ALPHA-TUBULIN N-ACETYLTRANSFERASE 1"/>
    <property type="match status" value="1"/>
</dbReference>
<dbReference type="GO" id="GO:0005925">
    <property type="term" value="C:focal adhesion"/>
    <property type="evidence" value="ECO:0007669"/>
    <property type="project" value="UniProtKB-SubCell"/>
</dbReference>
<feature type="compositionally biased region" description="Low complexity" evidence="5">
    <location>
        <begin position="237"/>
        <end position="247"/>
    </location>
</feature>
<keyword evidence="1 4" id="KW-0808">Transferase</keyword>
<evidence type="ECO:0000256" key="2">
    <source>
        <dbReference type="ARBA" id="ARBA00023176"/>
    </source>
</evidence>
<dbReference type="EC" id="2.3.1.108" evidence="4"/>
<dbReference type="AlphaFoldDB" id="A0A4W5NQP7"/>
<evidence type="ECO:0000259" key="6">
    <source>
        <dbReference type="PROSITE" id="PS51730"/>
    </source>
</evidence>
<dbReference type="Pfam" id="PF05301">
    <property type="entry name" value="Acetyltransf_16"/>
    <property type="match status" value="1"/>
</dbReference>
<keyword evidence="4" id="KW-0472">Membrane</keyword>
<dbReference type="HAMAP" id="MF_03130">
    <property type="entry name" value="mec17"/>
    <property type="match status" value="1"/>
</dbReference>
<feature type="compositionally biased region" description="Basic and acidic residues" evidence="5">
    <location>
        <begin position="439"/>
        <end position="449"/>
    </location>
</feature>
<feature type="site" description="Crucial for catalytic activity" evidence="4">
    <location>
        <position position="53"/>
    </location>
</feature>
<feature type="compositionally biased region" description="Basic and acidic residues" evidence="5">
    <location>
        <begin position="340"/>
        <end position="349"/>
    </location>
</feature>
<keyword evidence="8" id="KW-1185">Reference proteome</keyword>
<name>A0A4W5NQP7_9TELE</name>
<protein>
    <recommendedName>
        <fullName evidence="4">Alpha-tubulin N-acetyltransferase 1</fullName>
        <shortName evidence="4">Alpha-TAT</shortName>
        <shortName evidence="4">Alpha-TAT1</shortName>
        <shortName evidence="4">TAT</shortName>
        <ecNumber evidence="4">2.3.1.108</ecNumber>
    </recommendedName>
    <alternativeName>
        <fullName evidence="4">Acetyltransferase mec-17 homolog</fullName>
    </alternativeName>
</protein>
<comment type="function">
    <text evidence="4">Specifically acetylates 'Lys-40' in alpha-tubulin on the lumenal side of microtubules. Promotes microtubule destabilization and accelerates microtubule dynamics; this activity may be independent of acetylation activity. Acetylates alpha-tubulin with a slow enzymatic rate, due to a catalytic site that is not optimized for acetyl transfer. Enters the microtubule through each end and diffuses quickly throughout the lumen of microtubules. Acetylates only long/old microtubules because of its slow acetylation rate since it does not have time to act on dynamically unstable microtubules before the enzyme is released. May be involved in neuron development.</text>
</comment>
<dbReference type="InterPro" id="IPR007965">
    <property type="entry name" value="GNAT_ATAT"/>
</dbReference>
<dbReference type="GO" id="GO:0048666">
    <property type="term" value="P:neuron development"/>
    <property type="evidence" value="ECO:0007669"/>
    <property type="project" value="UniProtKB-UniRule"/>
</dbReference>
<reference evidence="7" key="3">
    <citation type="submission" date="2025-09" db="UniProtKB">
        <authorList>
            <consortium name="Ensembl"/>
        </authorList>
    </citation>
    <scope>IDENTIFICATION</scope>
</reference>
<comment type="catalytic activity">
    <reaction evidence="4">
        <text>L-lysyl-[alpha-tubulin] + acetyl-CoA = N(6)-acetyl-L-lysyl-[alpha-tubulin] + CoA + H(+)</text>
        <dbReference type="Rhea" id="RHEA:15277"/>
        <dbReference type="Rhea" id="RHEA-COMP:11278"/>
        <dbReference type="Rhea" id="RHEA-COMP:11279"/>
        <dbReference type="ChEBI" id="CHEBI:15378"/>
        <dbReference type="ChEBI" id="CHEBI:29969"/>
        <dbReference type="ChEBI" id="CHEBI:57287"/>
        <dbReference type="ChEBI" id="CHEBI:57288"/>
        <dbReference type="ChEBI" id="CHEBI:61930"/>
        <dbReference type="EC" id="2.3.1.108"/>
    </reaction>
</comment>
<dbReference type="Proteomes" id="UP000314982">
    <property type="component" value="Unassembled WGS sequence"/>
</dbReference>
<keyword evidence="3 4" id="KW-0012">Acyltransferase</keyword>
<feature type="compositionally biased region" description="Gly residues" evidence="5">
    <location>
        <begin position="451"/>
        <end position="460"/>
    </location>
</feature>
<dbReference type="GO" id="GO:0019799">
    <property type="term" value="F:tubulin N-acetyltransferase activity"/>
    <property type="evidence" value="ECO:0007669"/>
    <property type="project" value="UniProtKB-UniRule"/>
</dbReference>
<feature type="binding site" evidence="4">
    <location>
        <begin position="118"/>
        <end position="131"/>
    </location>
    <ligand>
        <name>acetyl-CoA</name>
        <dbReference type="ChEBI" id="CHEBI:57288"/>
    </ligand>
</feature>
<feature type="binding site" evidence="4">
    <location>
        <begin position="154"/>
        <end position="163"/>
    </location>
    <ligand>
        <name>acetyl-CoA</name>
        <dbReference type="ChEBI" id="CHEBI:57288"/>
    </ligand>
</feature>
<feature type="region of interest" description="Disordered" evidence="5">
    <location>
        <begin position="386"/>
        <end position="461"/>
    </location>
</feature>
<dbReference type="GO" id="GO:0005737">
    <property type="term" value="C:cytoplasm"/>
    <property type="evidence" value="ECO:0007669"/>
    <property type="project" value="UniProtKB-SubCell"/>
</dbReference>
<dbReference type="Gene3D" id="3.40.630.30">
    <property type="match status" value="1"/>
</dbReference>
<dbReference type="GO" id="GO:0030424">
    <property type="term" value="C:axon"/>
    <property type="evidence" value="ECO:0007669"/>
    <property type="project" value="UniProtKB-SubCell"/>
</dbReference>
<keyword evidence="4" id="KW-0965">Cell junction</keyword>
<sequence length="545" mass="60181">METTFDVNHLFPETITVLDQNLIAGGKSLGRSDPQPQIAAVIDELGRASAKAQYLTAPITSASKLQTNKHHLYLLKDGESNGGRGLAVGFLKVGYKKLFLLDQQGAHVETEPLCVLDFFVKENLQRHGYGLELFSFMLQHKKVEPVLLAYDRPSPKFHSFLEKHYCLKNSVPQVNNFVVFDGFFANRSAAQLRKVPPKKPDGEIKPYSLTEREAVREEQRALPWPLCRHAAPPLSPPLSVSSPCSPSRGRQRPDPALAPAPAPGGNRGPNPHPPLINSLNCRAKRTSQQGLVARGNLYSRYVNTLGFGQLLETQPNTFKLPGLRPVLRDRETDIGGQREPLGHRDRKEPPLSGKEPLHVQTNMMTTREPDRQAETETRVLEKGLRMGVGGEPWPERDRGEGGGPLEVVEKGPSEAERDRGRGGSSWGVGGGPLVVVEKAPSEAERDRGRGGRSWGVGGGPLVVVEKGPSEAERDRGRGDRWDVHTLANTLTCKHTRTYCTHTHTYTPLANTLTCKHTRTYCTHTHTYTPLANTVTCKHTHVDTFT</sequence>
<dbReference type="PROSITE" id="PS51730">
    <property type="entry name" value="GNAT_ATAT"/>
    <property type="match status" value="1"/>
</dbReference>
<feature type="compositionally biased region" description="Basic and acidic residues" evidence="5">
    <location>
        <begin position="198"/>
        <end position="212"/>
    </location>
</feature>
<keyword evidence="4" id="KW-0206">Cytoskeleton</keyword>
<evidence type="ECO:0000313" key="8">
    <source>
        <dbReference type="Proteomes" id="UP000314982"/>
    </source>
</evidence>
<evidence type="ECO:0000256" key="5">
    <source>
        <dbReference type="SAM" id="MobiDB-lite"/>
    </source>
</evidence>
<gene>
    <name evidence="4" type="primary">ATAT1</name>
    <name evidence="4" type="synonym">MEC17</name>
</gene>
<comment type="similarity">
    <text evidence="4">Belongs to the acetyltransferase ATAT1 family.</text>
</comment>
<dbReference type="Ensembl" id="ENSHHUT00000053421.1">
    <property type="protein sequence ID" value="ENSHHUP00000051600.1"/>
    <property type="gene ID" value="ENSHHUG00000031051.1"/>
</dbReference>
<feature type="region of interest" description="Disordered" evidence="5">
    <location>
        <begin position="192"/>
        <end position="212"/>
    </location>
</feature>
<dbReference type="STRING" id="62062.ENSHHUP00000051600"/>
<feature type="region of interest" description="Disordered" evidence="5">
    <location>
        <begin position="235"/>
        <end position="278"/>
    </location>
</feature>
<dbReference type="Gene3D" id="6.20.370.120">
    <property type="match status" value="1"/>
</dbReference>
<feature type="compositionally biased region" description="Gly residues" evidence="5">
    <location>
        <begin position="422"/>
        <end position="432"/>
    </location>
</feature>
<dbReference type="FunFam" id="3.40.630.30:FF:000020">
    <property type="entry name" value="Alpha-tubulin N-acetyltransferase 1"/>
    <property type="match status" value="1"/>
</dbReference>
<keyword evidence="2 4" id="KW-0168">Coated pit</keyword>
<dbReference type="GeneTree" id="ENSGT00390000008276"/>
<proteinExistence type="inferred from homology"/>
<evidence type="ECO:0000256" key="3">
    <source>
        <dbReference type="ARBA" id="ARBA00023315"/>
    </source>
</evidence>